<dbReference type="AlphaFoldDB" id="W1PG21"/>
<gene>
    <name evidence="1" type="ORF">AMTR_s00005p00256560</name>
</gene>
<dbReference type="EMBL" id="KI393866">
    <property type="protein sequence ID" value="ERN06903.1"/>
    <property type="molecule type" value="Genomic_DNA"/>
</dbReference>
<name>W1PG21_AMBTC</name>
<dbReference type="HOGENOM" id="CLU_2870562_0_0_1"/>
<keyword evidence="2" id="KW-1185">Reference proteome</keyword>
<dbReference type="Gramene" id="ERN06903">
    <property type="protein sequence ID" value="ERN06903"/>
    <property type="gene ID" value="AMTR_s00005p00256560"/>
</dbReference>
<evidence type="ECO:0000313" key="1">
    <source>
        <dbReference type="EMBL" id="ERN06903.1"/>
    </source>
</evidence>
<dbReference type="Proteomes" id="UP000017836">
    <property type="component" value="Unassembled WGS sequence"/>
</dbReference>
<organism evidence="1 2">
    <name type="scientific">Amborella trichopoda</name>
    <dbReference type="NCBI Taxonomy" id="13333"/>
    <lineage>
        <taxon>Eukaryota</taxon>
        <taxon>Viridiplantae</taxon>
        <taxon>Streptophyta</taxon>
        <taxon>Embryophyta</taxon>
        <taxon>Tracheophyta</taxon>
        <taxon>Spermatophyta</taxon>
        <taxon>Magnoliopsida</taxon>
        <taxon>Amborellales</taxon>
        <taxon>Amborellaceae</taxon>
        <taxon>Amborella</taxon>
    </lineage>
</organism>
<protein>
    <submittedName>
        <fullName evidence="1">Uncharacterized protein</fullName>
    </submittedName>
</protein>
<sequence>MLNPTYRIDTPCIYPSLTERETEEVEESEEDGGFHCFQNKFQREPRDQGLEDFIGLFDRGGKRP</sequence>
<reference evidence="2" key="1">
    <citation type="journal article" date="2013" name="Science">
        <title>The Amborella genome and the evolution of flowering plants.</title>
        <authorList>
            <consortium name="Amborella Genome Project"/>
        </authorList>
    </citation>
    <scope>NUCLEOTIDE SEQUENCE [LARGE SCALE GENOMIC DNA]</scope>
</reference>
<evidence type="ECO:0000313" key="2">
    <source>
        <dbReference type="Proteomes" id="UP000017836"/>
    </source>
</evidence>
<accession>W1PG21</accession>
<proteinExistence type="predicted"/>